<sequence length="254" mass="28877">MGIISSKNYFCMGCAGQNYSSFSENSSFSQFPLSTSMTLFAPSVASESHFDLNEELESRESVYDFDLPELPLPEPTEECIPDVLEKEIKLWDEENKLINDSTDETSLYKNETHQIFFKGISELSDLETNSATWKFNEGELKMPYTRGFSDISVEELLERAESRLTASSNTSINSVSKTPRKGSLVDYRNEGGKNIVEVIRSQGGNKKNEINALRIKNDKINLSLTNRQDNNKRKNEGNNLIRSQSIRMTQKRKL</sequence>
<accession>A0AAU9KDY0</accession>
<feature type="compositionally biased region" description="Polar residues" evidence="1">
    <location>
        <begin position="237"/>
        <end position="248"/>
    </location>
</feature>
<dbReference type="AlphaFoldDB" id="A0AAU9KDY0"/>
<evidence type="ECO:0000313" key="2">
    <source>
        <dbReference type="EMBL" id="CAG9336254.1"/>
    </source>
</evidence>
<feature type="region of interest" description="Disordered" evidence="1">
    <location>
        <begin position="224"/>
        <end position="254"/>
    </location>
</feature>
<proteinExistence type="predicted"/>
<gene>
    <name evidence="2" type="ORF">BSTOLATCC_MIC66134</name>
</gene>
<keyword evidence="3" id="KW-1185">Reference proteome</keyword>
<evidence type="ECO:0000256" key="1">
    <source>
        <dbReference type="SAM" id="MobiDB-lite"/>
    </source>
</evidence>
<name>A0AAU9KDY0_9CILI</name>
<evidence type="ECO:0000313" key="3">
    <source>
        <dbReference type="Proteomes" id="UP001162131"/>
    </source>
</evidence>
<dbReference type="Proteomes" id="UP001162131">
    <property type="component" value="Unassembled WGS sequence"/>
</dbReference>
<reference evidence="2" key="1">
    <citation type="submission" date="2021-09" db="EMBL/GenBank/DDBJ databases">
        <authorList>
            <consortium name="AG Swart"/>
            <person name="Singh M."/>
            <person name="Singh A."/>
            <person name="Seah K."/>
            <person name="Emmerich C."/>
        </authorList>
    </citation>
    <scope>NUCLEOTIDE SEQUENCE</scope>
    <source>
        <strain evidence="2">ATCC30299</strain>
    </source>
</reference>
<comment type="caution">
    <text evidence="2">The sequence shown here is derived from an EMBL/GenBank/DDBJ whole genome shotgun (WGS) entry which is preliminary data.</text>
</comment>
<protein>
    <submittedName>
        <fullName evidence="2">Uncharacterized protein</fullName>
    </submittedName>
</protein>
<dbReference type="EMBL" id="CAJZBQ010000064">
    <property type="protein sequence ID" value="CAG9336254.1"/>
    <property type="molecule type" value="Genomic_DNA"/>
</dbReference>
<organism evidence="2 3">
    <name type="scientific">Blepharisma stoltei</name>
    <dbReference type="NCBI Taxonomy" id="1481888"/>
    <lineage>
        <taxon>Eukaryota</taxon>
        <taxon>Sar</taxon>
        <taxon>Alveolata</taxon>
        <taxon>Ciliophora</taxon>
        <taxon>Postciliodesmatophora</taxon>
        <taxon>Heterotrichea</taxon>
        <taxon>Heterotrichida</taxon>
        <taxon>Blepharismidae</taxon>
        <taxon>Blepharisma</taxon>
    </lineage>
</organism>